<protein>
    <recommendedName>
        <fullName evidence="1">DUF1559 domain-containing protein</fullName>
    </recommendedName>
</protein>
<name>A0A6P2DA27_9BACT</name>
<dbReference type="EMBL" id="LR593886">
    <property type="protein sequence ID" value="VTR97215.1"/>
    <property type="molecule type" value="Genomic_DNA"/>
</dbReference>
<accession>A0A6P2DA27</accession>
<dbReference type="Pfam" id="PF07596">
    <property type="entry name" value="SBP_bac_10"/>
    <property type="match status" value="1"/>
</dbReference>
<evidence type="ECO:0000313" key="3">
    <source>
        <dbReference type="Proteomes" id="UP000464178"/>
    </source>
</evidence>
<gene>
    <name evidence="2" type="ORF">SOIL9_08320</name>
</gene>
<dbReference type="Proteomes" id="UP000464178">
    <property type="component" value="Chromosome"/>
</dbReference>
<organism evidence="2 3">
    <name type="scientific">Gemmata massiliana</name>
    <dbReference type="NCBI Taxonomy" id="1210884"/>
    <lineage>
        <taxon>Bacteria</taxon>
        <taxon>Pseudomonadati</taxon>
        <taxon>Planctomycetota</taxon>
        <taxon>Planctomycetia</taxon>
        <taxon>Gemmatales</taxon>
        <taxon>Gemmataceae</taxon>
        <taxon>Gemmata</taxon>
    </lineage>
</organism>
<dbReference type="InterPro" id="IPR011453">
    <property type="entry name" value="DUF1559"/>
</dbReference>
<sequence>MTGPFQLGTPQRFADFTDGLSNVIFVGEKQVHIDKHGRGSLDSSIYNGENSLAHGRGVLAGLTTDPRDDGPKFGSRHTGVVQFCFGDARVRPISVSIDPYTFELLGTRGHGKVIPDF</sequence>
<dbReference type="KEGG" id="gms:SOIL9_08320"/>
<evidence type="ECO:0000259" key="1">
    <source>
        <dbReference type="Pfam" id="PF07596"/>
    </source>
</evidence>
<feature type="domain" description="DUF1559" evidence="1">
    <location>
        <begin position="5"/>
        <end position="99"/>
    </location>
</feature>
<keyword evidence="3" id="KW-1185">Reference proteome</keyword>
<dbReference type="InterPro" id="IPR027558">
    <property type="entry name" value="Pre_pil_HX9DG_C"/>
</dbReference>
<reference evidence="2 3" key="1">
    <citation type="submission" date="2019-05" db="EMBL/GenBank/DDBJ databases">
        <authorList>
            <consortium name="Science for Life Laboratories"/>
        </authorList>
    </citation>
    <scope>NUCLEOTIDE SEQUENCE [LARGE SCALE GENOMIC DNA]</scope>
    <source>
        <strain evidence="2">Soil9</strain>
    </source>
</reference>
<evidence type="ECO:0000313" key="2">
    <source>
        <dbReference type="EMBL" id="VTR97215.1"/>
    </source>
</evidence>
<dbReference type="RefSeq" id="WP_162671105.1">
    <property type="nucleotide sequence ID" value="NZ_LR593886.1"/>
</dbReference>
<dbReference type="NCBIfam" id="TIGR04294">
    <property type="entry name" value="pre_pil_HX9DG"/>
    <property type="match status" value="1"/>
</dbReference>
<dbReference type="AlphaFoldDB" id="A0A6P2DA27"/>
<proteinExistence type="predicted"/>